<dbReference type="Pfam" id="PF02737">
    <property type="entry name" value="3HCDH_N"/>
    <property type="match status" value="1"/>
</dbReference>
<feature type="domain" description="3-hydroxyacyl-CoA dehydrogenase NAD binding" evidence="14">
    <location>
        <begin position="324"/>
        <end position="496"/>
    </location>
</feature>
<evidence type="ECO:0000256" key="10">
    <source>
        <dbReference type="ARBA" id="ARBA00023239"/>
    </source>
</evidence>
<evidence type="ECO:0000256" key="3">
    <source>
        <dbReference type="ARBA" id="ARBA00008750"/>
    </source>
</evidence>
<evidence type="ECO:0000259" key="14">
    <source>
        <dbReference type="Pfam" id="PF02737"/>
    </source>
</evidence>
<sequence length="696" mass="75643">MSKPVLSVIGETKLELGSGEEQAFGNWRLRRDTGGIAWAILDCENASTNTLSEAVLTDLSKLLDALESQMPELLVLRSAKPGGFAAGADISEFREAGDEEAAAKRLRAGHEVIDRLEGLPCPTIAVVHGYALGGGFELALACDQRIAVDGAWFGFPEVKLGLHPGLGGTFRLSELIDPTEAMTLMLTGKSAHTKKAKALGIIDEVTKERHVDAAVRARLGQKKSRDRRGVKAAILDMGPARKLAAKRMRTQTEEQAPQRHYPAPHALIELREIHGGDRDAMQKAEISSFAKLLMTDTARNLIRVFFLREALKKKASGESGIDRVHVVGAGTMGAEIAAWCAIKGLRVTLSDLKLEALAKAVKNAARMARDAHLSDIEIRDALDRLMPDPKQFGLADADLIIEAAPETLDLKRDLLASIEERARNDAIIATNTSSLELDGLASVLKTPGRFAGLHFFNPVSKLELVEVVSQPSASKETLSRLNAFVGAIDRLPAPVKSYPGFLVNRVLTPYLLEAGLMVDEGIEPVEIDRVAERFGMPMGPLEVADRVGLDVCLHVADTLRDNLDKPISEVPVWMRKRVESGRLGRKSGKGVYVWKDGKPEKDKAKDDGKQLPDDVEDRLILPMLNAAVECLREAVISDAEMLDAAMIFATGFAPFRGGPVHYARQRGKDDVVKTLEQLAARHGPRFTPDAGWADLA</sequence>
<comment type="similarity">
    <text evidence="3">In the N-terminal section; belongs to the enoyl-CoA hydratase/isomerase family.</text>
</comment>
<comment type="pathway">
    <text evidence="1">Lipid metabolism; fatty acid beta-oxidation.</text>
</comment>
<dbReference type="InterPro" id="IPR029045">
    <property type="entry name" value="ClpP/crotonase-like_dom_sf"/>
</dbReference>
<dbReference type="GO" id="GO:0016509">
    <property type="term" value="F:long-chain (3S)-3-hydroxyacyl-CoA dehydrogenase (NAD+) activity"/>
    <property type="evidence" value="ECO:0007669"/>
    <property type="project" value="TreeGrafter"/>
</dbReference>
<dbReference type="EC" id="4.2.1.17" evidence="4"/>
<evidence type="ECO:0000256" key="1">
    <source>
        <dbReference type="ARBA" id="ARBA00005005"/>
    </source>
</evidence>
<keyword evidence="10" id="KW-0456">Lyase</keyword>
<dbReference type="GO" id="GO:0006635">
    <property type="term" value="P:fatty acid beta-oxidation"/>
    <property type="evidence" value="ECO:0007669"/>
    <property type="project" value="UniProtKB-UniPathway"/>
</dbReference>
<dbReference type="AlphaFoldDB" id="A0A286IFR2"/>
<dbReference type="GO" id="GO:0004300">
    <property type="term" value="F:enoyl-CoA hydratase activity"/>
    <property type="evidence" value="ECO:0007669"/>
    <property type="project" value="UniProtKB-EC"/>
</dbReference>
<keyword evidence="6" id="KW-0442">Lipid degradation</keyword>
<keyword evidence="11" id="KW-0511">Multifunctional enzyme</keyword>
<dbReference type="UniPathway" id="UPA00659"/>
<dbReference type="RefSeq" id="WP_179759130.1">
    <property type="nucleotide sequence ID" value="NZ_OCPC01000007.1"/>
</dbReference>
<evidence type="ECO:0000256" key="12">
    <source>
        <dbReference type="ARBA" id="ARBA00049556"/>
    </source>
</evidence>
<dbReference type="InterPro" id="IPR001753">
    <property type="entry name" value="Enoyl-CoA_hydra/iso"/>
</dbReference>
<gene>
    <name evidence="15" type="ORF">SAMN05877838_3935</name>
</gene>
<keyword evidence="5" id="KW-0276">Fatty acid metabolism</keyword>
<dbReference type="EMBL" id="OCPC01000007">
    <property type="protein sequence ID" value="SOE18985.1"/>
    <property type="molecule type" value="Genomic_DNA"/>
</dbReference>
<evidence type="ECO:0000256" key="5">
    <source>
        <dbReference type="ARBA" id="ARBA00022832"/>
    </source>
</evidence>
<evidence type="ECO:0000256" key="9">
    <source>
        <dbReference type="ARBA" id="ARBA00023098"/>
    </source>
</evidence>
<evidence type="ECO:0000256" key="2">
    <source>
        <dbReference type="ARBA" id="ARBA00007005"/>
    </source>
</evidence>
<dbReference type="SUPFAM" id="SSF48179">
    <property type="entry name" value="6-phosphogluconate dehydrogenase C-terminal domain-like"/>
    <property type="match status" value="2"/>
</dbReference>
<dbReference type="Gene3D" id="3.90.226.10">
    <property type="entry name" value="2-enoyl-CoA Hydratase, Chain A, domain 1"/>
    <property type="match status" value="1"/>
</dbReference>
<comment type="similarity">
    <text evidence="2">In the central section; belongs to the 3-hydroxyacyl-CoA dehydrogenase family.</text>
</comment>
<comment type="catalytic activity">
    <reaction evidence="12">
        <text>a (3S)-3-hydroxyacyl-CoA + NAD(+) = a 3-oxoacyl-CoA + NADH + H(+)</text>
        <dbReference type="Rhea" id="RHEA:22432"/>
        <dbReference type="ChEBI" id="CHEBI:15378"/>
        <dbReference type="ChEBI" id="CHEBI:57318"/>
        <dbReference type="ChEBI" id="CHEBI:57540"/>
        <dbReference type="ChEBI" id="CHEBI:57945"/>
        <dbReference type="ChEBI" id="CHEBI:90726"/>
        <dbReference type="EC" id="1.1.1.35"/>
    </reaction>
</comment>
<dbReference type="InterPro" id="IPR006176">
    <property type="entry name" value="3-OHacyl-CoA_DH_NAD-bd"/>
</dbReference>
<dbReference type="InterPro" id="IPR050136">
    <property type="entry name" value="FA_oxidation_alpha_subunit"/>
</dbReference>
<dbReference type="InterPro" id="IPR036291">
    <property type="entry name" value="NAD(P)-bd_dom_sf"/>
</dbReference>
<evidence type="ECO:0000259" key="13">
    <source>
        <dbReference type="Pfam" id="PF00725"/>
    </source>
</evidence>
<dbReference type="GO" id="GO:0070403">
    <property type="term" value="F:NAD+ binding"/>
    <property type="evidence" value="ECO:0007669"/>
    <property type="project" value="InterPro"/>
</dbReference>
<organism evidence="15 16">
    <name type="scientific">Hoeflea halophila</name>
    <dbReference type="NCBI Taxonomy" id="714899"/>
    <lineage>
        <taxon>Bacteria</taxon>
        <taxon>Pseudomonadati</taxon>
        <taxon>Pseudomonadota</taxon>
        <taxon>Alphaproteobacteria</taxon>
        <taxon>Hyphomicrobiales</taxon>
        <taxon>Rhizobiaceae</taxon>
        <taxon>Hoeflea</taxon>
    </lineage>
</organism>
<evidence type="ECO:0000256" key="7">
    <source>
        <dbReference type="ARBA" id="ARBA00023002"/>
    </source>
</evidence>
<evidence type="ECO:0000313" key="15">
    <source>
        <dbReference type="EMBL" id="SOE18985.1"/>
    </source>
</evidence>
<dbReference type="Gene3D" id="3.40.50.720">
    <property type="entry name" value="NAD(P)-binding Rossmann-like Domain"/>
    <property type="match status" value="1"/>
</dbReference>
<name>A0A286IFR2_9HYPH</name>
<dbReference type="SUPFAM" id="SSF52096">
    <property type="entry name" value="ClpP/crotonase"/>
    <property type="match status" value="1"/>
</dbReference>
<dbReference type="Gene3D" id="1.10.1040.50">
    <property type="match status" value="1"/>
</dbReference>
<evidence type="ECO:0000313" key="16">
    <source>
        <dbReference type="Proteomes" id="UP000219465"/>
    </source>
</evidence>
<evidence type="ECO:0000256" key="11">
    <source>
        <dbReference type="ARBA" id="ARBA00023268"/>
    </source>
</evidence>
<dbReference type="InterPro" id="IPR006108">
    <property type="entry name" value="3HC_DH_C"/>
</dbReference>
<dbReference type="CDD" id="cd06558">
    <property type="entry name" value="crotonase-like"/>
    <property type="match status" value="1"/>
</dbReference>
<evidence type="ECO:0000256" key="8">
    <source>
        <dbReference type="ARBA" id="ARBA00023027"/>
    </source>
</evidence>
<protein>
    <recommendedName>
        <fullName evidence="4">enoyl-CoA hydratase</fullName>
        <ecNumber evidence="4">4.2.1.17</ecNumber>
    </recommendedName>
</protein>
<accession>A0A286IFR2</accession>
<keyword evidence="8" id="KW-0520">NAD</keyword>
<keyword evidence="16" id="KW-1185">Reference proteome</keyword>
<dbReference type="InterPro" id="IPR006180">
    <property type="entry name" value="3-OHacyl-CoA_DH_CS"/>
</dbReference>
<feature type="domain" description="3-hydroxyacyl-CoA dehydrogenase C-terminal" evidence="13">
    <location>
        <begin position="500"/>
        <end position="594"/>
    </location>
</feature>
<evidence type="ECO:0000256" key="6">
    <source>
        <dbReference type="ARBA" id="ARBA00022963"/>
    </source>
</evidence>
<dbReference type="PANTHER" id="PTHR43612:SF3">
    <property type="entry name" value="TRIFUNCTIONAL ENZYME SUBUNIT ALPHA, MITOCHONDRIAL"/>
    <property type="match status" value="1"/>
</dbReference>
<reference evidence="16" key="1">
    <citation type="submission" date="2017-08" db="EMBL/GenBank/DDBJ databases">
        <authorList>
            <person name="Varghese N."/>
            <person name="Submissions S."/>
        </authorList>
    </citation>
    <scope>NUCLEOTIDE SEQUENCE [LARGE SCALE GENOMIC DNA]</scope>
    <source>
        <strain evidence="16">KCTC 23107</strain>
    </source>
</reference>
<dbReference type="Proteomes" id="UP000219465">
    <property type="component" value="Unassembled WGS sequence"/>
</dbReference>
<keyword evidence="9" id="KW-0443">Lipid metabolism</keyword>
<dbReference type="Pfam" id="PF00725">
    <property type="entry name" value="3HCDH"/>
    <property type="match status" value="1"/>
</dbReference>
<keyword evidence="7" id="KW-0560">Oxidoreductase</keyword>
<dbReference type="SUPFAM" id="SSF51735">
    <property type="entry name" value="NAD(P)-binding Rossmann-fold domains"/>
    <property type="match status" value="1"/>
</dbReference>
<dbReference type="Pfam" id="PF00378">
    <property type="entry name" value="ECH_1"/>
    <property type="match status" value="1"/>
</dbReference>
<dbReference type="PROSITE" id="PS00067">
    <property type="entry name" value="3HCDH"/>
    <property type="match status" value="1"/>
</dbReference>
<dbReference type="PANTHER" id="PTHR43612">
    <property type="entry name" value="TRIFUNCTIONAL ENZYME SUBUNIT ALPHA"/>
    <property type="match status" value="1"/>
</dbReference>
<evidence type="ECO:0000256" key="4">
    <source>
        <dbReference type="ARBA" id="ARBA00012076"/>
    </source>
</evidence>
<proteinExistence type="inferred from homology"/>
<dbReference type="InterPro" id="IPR008927">
    <property type="entry name" value="6-PGluconate_DH-like_C_sf"/>
</dbReference>